<dbReference type="Proteomes" id="UP001642484">
    <property type="component" value="Unassembled WGS sequence"/>
</dbReference>
<accession>A0ABP0ME72</accession>
<feature type="compositionally biased region" description="Polar residues" evidence="2">
    <location>
        <begin position="265"/>
        <end position="276"/>
    </location>
</feature>
<comment type="caution">
    <text evidence="3">The sequence shown here is derived from an EMBL/GenBank/DDBJ whole genome shotgun (WGS) entry which is preliminary data.</text>
</comment>
<name>A0ABP0ME72_9DINO</name>
<feature type="region of interest" description="Disordered" evidence="2">
    <location>
        <begin position="363"/>
        <end position="434"/>
    </location>
</feature>
<proteinExistence type="predicted"/>
<reference evidence="3 4" key="1">
    <citation type="submission" date="2024-02" db="EMBL/GenBank/DDBJ databases">
        <authorList>
            <person name="Chen Y."/>
            <person name="Shah S."/>
            <person name="Dougan E. K."/>
            <person name="Thang M."/>
            <person name="Chan C."/>
        </authorList>
    </citation>
    <scope>NUCLEOTIDE SEQUENCE [LARGE SCALE GENOMIC DNA]</scope>
</reference>
<feature type="compositionally biased region" description="Polar residues" evidence="2">
    <location>
        <begin position="376"/>
        <end position="386"/>
    </location>
</feature>
<feature type="region of interest" description="Disordered" evidence="2">
    <location>
        <begin position="1853"/>
        <end position="1919"/>
    </location>
</feature>
<feature type="coiled-coil region" evidence="1">
    <location>
        <begin position="447"/>
        <end position="474"/>
    </location>
</feature>
<feature type="compositionally biased region" description="Polar residues" evidence="2">
    <location>
        <begin position="403"/>
        <end position="414"/>
    </location>
</feature>
<organism evidence="3 4">
    <name type="scientific">Durusdinium trenchii</name>
    <dbReference type="NCBI Taxonomy" id="1381693"/>
    <lineage>
        <taxon>Eukaryota</taxon>
        <taxon>Sar</taxon>
        <taxon>Alveolata</taxon>
        <taxon>Dinophyceae</taxon>
        <taxon>Suessiales</taxon>
        <taxon>Symbiodiniaceae</taxon>
        <taxon>Durusdinium</taxon>
    </lineage>
</organism>
<evidence type="ECO:0000256" key="2">
    <source>
        <dbReference type="SAM" id="MobiDB-lite"/>
    </source>
</evidence>
<gene>
    <name evidence="3" type="ORF">CCMP2556_LOCUS25443</name>
</gene>
<feature type="compositionally biased region" description="Basic and acidic residues" evidence="2">
    <location>
        <begin position="365"/>
        <end position="375"/>
    </location>
</feature>
<feature type="region of interest" description="Disordered" evidence="2">
    <location>
        <begin position="772"/>
        <end position="797"/>
    </location>
</feature>
<evidence type="ECO:0000313" key="3">
    <source>
        <dbReference type="EMBL" id="CAK9049795.1"/>
    </source>
</evidence>
<evidence type="ECO:0000256" key="1">
    <source>
        <dbReference type="SAM" id="Coils"/>
    </source>
</evidence>
<keyword evidence="1" id="KW-0175">Coiled coil</keyword>
<feature type="region of interest" description="Disordered" evidence="2">
    <location>
        <begin position="875"/>
        <end position="913"/>
    </location>
</feature>
<dbReference type="EMBL" id="CAXAMN010017113">
    <property type="protein sequence ID" value="CAK9049795.1"/>
    <property type="molecule type" value="Genomic_DNA"/>
</dbReference>
<protein>
    <submittedName>
        <fullName evidence="3">Uncharacterized protein</fullName>
    </submittedName>
</protein>
<feature type="compositionally biased region" description="Basic and acidic residues" evidence="2">
    <location>
        <begin position="307"/>
        <end position="323"/>
    </location>
</feature>
<feature type="compositionally biased region" description="Acidic residues" evidence="2">
    <location>
        <begin position="891"/>
        <end position="900"/>
    </location>
</feature>
<feature type="region of interest" description="Disordered" evidence="2">
    <location>
        <begin position="260"/>
        <end position="323"/>
    </location>
</feature>
<evidence type="ECO:0000313" key="4">
    <source>
        <dbReference type="Proteomes" id="UP001642484"/>
    </source>
</evidence>
<keyword evidence="4" id="KW-1185">Reference proteome</keyword>
<feature type="compositionally biased region" description="Basic and acidic residues" evidence="2">
    <location>
        <begin position="778"/>
        <end position="795"/>
    </location>
</feature>
<sequence length="2045" mass="227903">MSGGMMDGFDILFWAASIYFLIRVPLDIWTLLKMPWKRTGETKTAFESDKVIRDQLDQTNAAHCNACAFVLCLAVEAIPQYPAGYCCRHYVLSGREREQCIKVVVEMKRGIYFALEQPAQSWGFKLPFMLELTRASQMIPAHLSERLQARNAKRKVPKIYHTKCLKLDGSQGWSGGPHLATSAHYTAAFCKAILSSWLAQYSTENVQPEGPDGNGEEVDFDVLVLEAKEGGWAWGLSNRVRLQSTDCHAIEFKVDGVGQKDQADKTVSTLPTSVLNQKPKKVKSEQQQKPKAAPPSTPPKTNTAQKQDAEAPPRAESSESQKADLRLFRGRLRVYVDSDQGQEPAAALPHGDEASAADTTLCLPDRGEVGHEDKLQSTSNSISQPNSEEHPQCLPHDLPLTLPLQSLPATSEKTVPSVPAGVKSEKKAALDPEPTSTQIVVATGSDAQKIERELDALAQACQQTQLKLEKVKAEQNKPHTTPESSDAGEGCRTGCRVFLDVSGVFFGFPKREKRGNPAVAKQIEQYAASVKETGFYLDVQDAFLYAEEKSCEVVVAVPMPKKKSNTLQLELGLLSQELMDVVQDLTFNDAPSVIDRTSSKMWVLISVNATFDPAEPKNHWLPGFFKEQLTQKDWEDLTIQSQQEDAEFAELAKKLHLLKFTKEKTTFVSVKALSEMQQAEQRMQELKNRKRIRDLCTAEGIAFYLVPADGNCLVWSLRILDLGMEHVAQSSVGQDRKEQRLYRTLLSNLWLVVMLDPAWQAVFTCLCPEMSASQPKTPKKENHCKAEKPEQKAGDNADADAAVCGLSTPPRVVQPEDMRRAAKMRRIGDAAPVPGFQARHTDSQLKMPGSTNKVRCMETAVPDVHDMFDKAMQKIPQHSKQPDGDPPSPSGDDDDEDELNLSDGNQEGRKRVVDQIKFEDFAIPEAGRDSVNEDVQKADLDSEKLGFAMLCDGKLLSYRCKICRTASQKEGKLNKLGKAKLKAVKHFLEQHLSGSTHKKNEMKWNLQQQKEADGADGSEPAPDQKEVLQTCPGYLVSPESHGTLGLFGEEFRLWATHNKLTSSKHTYWIDVPSQKYLCRHHSCTGQTLPGTRCCRMCNGLGDPKGGVQRCVLRFAAKYNASVLLMKRLFFGKDEALAFEVESRLIEDAALSFAIAGGNTSLAKSLGQKARTPAVHCDALPLRGLPNPVLALSDQACLAENLQLLDKLFPRDPVSPVRRLVAAIDHTYLTRTFMQGKIRGVRGLLGGPWSVEAPEPAFKPFDNLQPGVLKTEKASLMLEVVCWDPLAAKRTTYSLASAPMTLKRKKDIPDDQTLVKQGNLALFGELPASEMSDMPFWQDLIFEELPKHSMPRLPAKLCRYHGEVLWDEPMSDYLNCLLFNPYFCIPEAAPSMHKTYDIKSRCEAAMSGFILLDLFKLVSELACRQRGLPRGALWIAPQTSENLQQVALSVIIQCASKPDVGDFHSAGHCRMTELPVEEWFSRLRCQSSNAQLDARAYWKAACREMLRASRLQDQEVPACRSLPPLNARQFDDCSARAMKASLELVSICSGIQVEALDKMYREWCESGTFNVDLAEYSQAFDFEEPDLLEPECGEEQNECVALLSQIHEEARFETEKVVKHPNLLEFDIRNIPDKESMASVIGARSSTSPLKPFNQIQEPDFDACAVPKTLHQCLYETPNGLADEVLWNERLLREVRQEEDDSQWRHRAGRLDKWKELARLAAERSGQILVVMLVKKGKCGFYREASVGLVTTIWRTGKKRQLCPNSMSLSHVLAFRVVEMTQKPGNSDVWICSGTSESWNLSPEGAVAALSFKSFRDSTEGCEVVMSEPSMVLLQELSQIPAWWPHSPEGGKYDALFLPRQGRGSGGKKRKKKQTGEEASQESGEDDAGKPGESNGKSSAPKVPKAKAKKRKAEVNLDGKDLRKNKQGAAYVQAQMKKLKALDESLFSSNPLFTHGTSKCRIKLEECLDVSWEDFLKYGYPFSTLHASAWGLRVSTFFADMSCSLQNKDRKPFMRFLRDIVQSFGDQFGVENGDDENVDGEVEDID</sequence>